<dbReference type="SUPFAM" id="SSF54791">
    <property type="entry name" value="Eukaryotic type KH-domain (KH-domain type I)"/>
    <property type="match status" value="1"/>
</dbReference>
<evidence type="ECO:0000259" key="3">
    <source>
        <dbReference type="SMART" id="SM00322"/>
    </source>
</evidence>
<protein>
    <submittedName>
        <fullName evidence="4">Insulin-like growth factor 2 mRNA-binding protein 3</fullName>
    </submittedName>
</protein>
<dbReference type="Gene3D" id="3.30.310.210">
    <property type="match status" value="1"/>
</dbReference>
<dbReference type="Ensembl" id="ENSPLAT00000004333.1">
    <property type="protein sequence ID" value="ENSPLAP00000007577.1"/>
    <property type="gene ID" value="ENSPLAG00000009986.1"/>
</dbReference>
<name>A0A3B3U4M4_9TELE</name>
<accession>A0A3B3U4M4</accession>
<sequence length="135" mass="14149">MLTLSRELNLPESETVHLFIPALAVGAIIGKQGQHIKQLSHFAGASIKIAPAEGMDAKQRMVIIVGPPEAQFKDTNVLLSGLVGPEEDSGDPDSGEEAAASTAAAAQVSIGRPASDATQEVKLQQALEERRLDPS</sequence>
<evidence type="ECO:0000256" key="1">
    <source>
        <dbReference type="PROSITE-ProRule" id="PRU00117"/>
    </source>
</evidence>
<dbReference type="InterPro" id="IPR004087">
    <property type="entry name" value="KH_dom"/>
</dbReference>
<reference evidence="4" key="2">
    <citation type="submission" date="2025-09" db="UniProtKB">
        <authorList>
            <consortium name="Ensembl"/>
        </authorList>
    </citation>
    <scope>IDENTIFICATION</scope>
</reference>
<reference evidence="4" key="1">
    <citation type="submission" date="2025-08" db="UniProtKB">
        <authorList>
            <consortium name="Ensembl"/>
        </authorList>
    </citation>
    <scope>IDENTIFICATION</scope>
</reference>
<keyword evidence="1" id="KW-0694">RNA-binding</keyword>
<evidence type="ECO:0000313" key="5">
    <source>
        <dbReference type="Proteomes" id="UP000261500"/>
    </source>
</evidence>
<dbReference type="SMART" id="SM00322">
    <property type="entry name" value="KH"/>
    <property type="match status" value="1"/>
</dbReference>
<organism evidence="4 5">
    <name type="scientific">Poecilia latipinna</name>
    <name type="common">sailfin molly</name>
    <dbReference type="NCBI Taxonomy" id="48699"/>
    <lineage>
        <taxon>Eukaryota</taxon>
        <taxon>Metazoa</taxon>
        <taxon>Chordata</taxon>
        <taxon>Craniata</taxon>
        <taxon>Vertebrata</taxon>
        <taxon>Euteleostomi</taxon>
        <taxon>Actinopterygii</taxon>
        <taxon>Neopterygii</taxon>
        <taxon>Teleostei</taxon>
        <taxon>Neoteleostei</taxon>
        <taxon>Acanthomorphata</taxon>
        <taxon>Ovalentaria</taxon>
        <taxon>Atherinomorphae</taxon>
        <taxon>Cyprinodontiformes</taxon>
        <taxon>Poeciliidae</taxon>
        <taxon>Poeciliinae</taxon>
        <taxon>Poecilia</taxon>
    </lineage>
</organism>
<keyword evidence="5" id="KW-1185">Reference proteome</keyword>
<dbReference type="Pfam" id="PF00013">
    <property type="entry name" value="KH_1"/>
    <property type="match status" value="1"/>
</dbReference>
<dbReference type="AlphaFoldDB" id="A0A3B3U4M4"/>
<dbReference type="GeneTree" id="ENSGT00940000154957"/>
<feature type="domain" description="K Homology" evidence="3">
    <location>
        <begin position="12"/>
        <end position="83"/>
    </location>
</feature>
<feature type="compositionally biased region" description="Low complexity" evidence="2">
    <location>
        <begin position="97"/>
        <end position="106"/>
    </location>
</feature>
<dbReference type="PROSITE" id="PS50084">
    <property type="entry name" value="KH_TYPE_1"/>
    <property type="match status" value="1"/>
</dbReference>
<dbReference type="InterPro" id="IPR036612">
    <property type="entry name" value="KH_dom_type_1_sf"/>
</dbReference>
<feature type="compositionally biased region" description="Acidic residues" evidence="2">
    <location>
        <begin position="85"/>
        <end position="96"/>
    </location>
</feature>
<evidence type="ECO:0000256" key="2">
    <source>
        <dbReference type="SAM" id="MobiDB-lite"/>
    </source>
</evidence>
<feature type="region of interest" description="Disordered" evidence="2">
    <location>
        <begin position="81"/>
        <end position="120"/>
    </location>
</feature>
<dbReference type="GO" id="GO:0003723">
    <property type="term" value="F:RNA binding"/>
    <property type="evidence" value="ECO:0007669"/>
    <property type="project" value="UniProtKB-UniRule"/>
</dbReference>
<dbReference type="InterPro" id="IPR004088">
    <property type="entry name" value="KH_dom_type_1"/>
</dbReference>
<dbReference type="Proteomes" id="UP000261500">
    <property type="component" value="Unplaced"/>
</dbReference>
<proteinExistence type="predicted"/>
<evidence type="ECO:0000313" key="4">
    <source>
        <dbReference type="Ensembl" id="ENSPLAP00000007577.1"/>
    </source>
</evidence>